<feature type="transmembrane region" description="Helical" evidence="6">
    <location>
        <begin position="447"/>
        <end position="471"/>
    </location>
</feature>
<dbReference type="RefSeq" id="WP_106832831.1">
    <property type="nucleotide sequence ID" value="NZ_JARMEW010000006.1"/>
</dbReference>
<feature type="transmembrane region" description="Helical" evidence="6">
    <location>
        <begin position="17"/>
        <end position="37"/>
    </location>
</feature>
<keyword evidence="2" id="KW-1003">Cell membrane</keyword>
<feature type="transmembrane region" description="Helical" evidence="6">
    <location>
        <begin position="292"/>
        <end position="311"/>
    </location>
</feature>
<reference evidence="7 8" key="1">
    <citation type="submission" date="2018-03" db="EMBL/GenBank/DDBJ databases">
        <title>Brevisbacillus phylogenomics.</title>
        <authorList>
            <person name="Dunlap C."/>
        </authorList>
    </citation>
    <scope>NUCLEOTIDE SEQUENCE [LARGE SCALE GENOMIC DNA]</scope>
    <source>
        <strain evidence="7 8">NRRL B-41110</strain>
    </source>
</reference>
<keyword evidence="4 6" id="KW-1133">Transmembrane helix</keyword>
<accession>A0ABX5FWB4</accession>
<evidence type="ECO:0000256" key="4">
    <source>
        <dbReference type="ARBA" id="ARBA00022989"/>
    </source>
</evidence>
<organism evidence="7 8">
    <name type="scientific">Brevibacillus porteri</name>
    <dbReference type="NCBI Taxonomy" id="2126350"/>
    <lineage>
        <taxon>Bacteria</taxon>
        <taxon>Bacillati</taxon>
        <taxon>Bacillota</taxon>
        <taxon>Bacilli</taxon>
        <taxon>Bacillales</taxon>
        <taxon>Paenibacillaceae</taxon>
        <taxon>Brevibacillus</taxon>
    </lineage>
</organism>
<keyword evidence="3 6" id="KW-0812">Transmembrane</keyword>
<dbReference type="GeneID" id="95748619"/>
<dbReference type="InterPro" id="IPR018385">
    <property type="entry name" value="C4_dicarb_anaerob_car-like"/>
</dbReference>
<dbReference type="PANTHER" id="PTHR43652:SF2">
    <property type="entry name" value="BASIC AMINO ACID ANTIPORTER YFCC-RELATED"/>
    <property type="match status" value="1"/>
</dbReference>
<dbReference type="PANTHER" id="PTHR43652">
    <property type="entry name" value="BASIC AMINO ACID ANTIPORTER YFCC-RELATED"/>
    <property type="match status" value="1"/>
</dbReference>
<comment type="caution">
    <text evidence="7">The sequence shown here is derived from an EMBL/GenBank/DDBJ whole genome shotgun (WGS) entry which is preliminary data.</text>
</comment>
<dbReference type="PROSITE" id="PS51257">
    <property type="entry name" value="PROKAR_LIPOPROTEIN"/>
    <property type="match status" value="1"/>
</dbReference>
<evidence type="ECO:0000313" key="7">
    <source>
        <dbReference type="EMBL" id="PSK15099.1"/>
    </source>
</evidence>
<keyword evidence="5 6" id="KW-0472">Membrane</keyword>
<protein>
    <recommendedName>
        <fullName evidence="9">YfcC family protein</fullName>
    </recommendedName>
</protein>
<feature type="transmembrane region" description="Helical" evidence="6">
    <location>
        <begin position="265"/>
        <end position="286"/>
    </location>
</feature>
<comment type="subcellular location">
    <subcellularLocation>
        <location evidence="1">Cell membrane</location>
        <topology evidence="1">Multi-pass membrane protein</topology>
    </subcellularLocation>
</comment>
<proteinExistence type="predicted"/>
<name>A0ABX5FWB4_9BACL</name>
<feature type="transmembrane region" description="Helical" evidence="6">
    <location>
        <begin position="361"/>
        <end position="381"/>
    </location>
</feature>
<feature type="transmembrane region" description="Helical" evidence="6">
    <location>
        <begin position="206"/>
        <end position="224"/>
    </location>
</feature>
<evidence type="ECO:0000256" key="3">
    <source>
        <dbReference type="ARBA" id="ARBA00022692"/>
    </source>
</evidence>
<keyword evidence="8" id="KW-1185">Reference proteome</keyword>
<dbReference type="Pfam" id="PF03606">
    <property type="entry name" value="DcuC"/>
    <property type="match status" value="1"/>
</dbReference>
<dbReference type="InterPro" id="IPR051679">
    <property type="entry name" value="DASS-Related_Transporters"/>
</dbReference>
<evidence type="ECO:0000256" key="1">
    <source>
        <dbReference type="ARBA" id="ARBA00004651"/>
    </source>
</evidence>
<evidence type="ECO:0000256" key="2">
    <source>
        <dbReference type="ARBA" id="ARBA00022475"/>
    </source>
</evidence>
<dbReference type="Proteomes" id="UP000241645">
    <property type="component" value="Unassembled WGS sequence"/>
</dbReference>
<feature type="transmembrane region" description="Helical" evidence="6">
    <location>
        <begin position="82"/>
        <end position="99"/>
    </location>
</feature>
<evidence type="ECO:0000256" key="5">
    <source>
        <dbReference type="ARBA" id="ARBA00023136"/>
    </source>
</evidence>
<dbReference type="EMBL" id="PXZO01000001">
    <property type="protein sequence ID" value="PSK15099.1"/>
    <property type="molecule type" value="Genomic_DNA"/>
</dbReference>
<feature type="transmembrane region" description="Helical" evidence="6">
    <location>
        <begin position="120"/>
        <end position="148"/>
    </location>
</feature>
<evidence type="ECO:0000313" key="8">
    <source>
        <dbReference type="Proteomes" id="UP000241645"/>
    </source>
</evidence>
<sequence length="474" mass="51085">MHPGVTKKVKKKRFPQIDAYVLIFFILVACAVATYFVPAGEFDRVKSGEVSVTVPGSYHIVESNPTTFKELFTAIQEGMVKGAPLIFLIMFTSGALAVLEKTGAIDAFLRKVVISSKDRLLLLIIPVCLVFSALGTTGIIVNSVIAFIPLGIVIARGLKLDAIFGVALIYLGTYSGWNVPVIAPQTLGLSQRIAELPLLSGFGFRVVIYLVFLAVTIAYIYWYAKKIQGDITKSALGSELFPNSLGENQINLVNTAVRITWRQRFVLLFSGLSLVAFIVCTLVLKWSENEMAALFIFIAIGSGLIARMSANEIAKTFMQGCQKLVYGALIVGMARAVIIILENGMLLDTIVNELATVLAPLTPVTGALGMYLGSALIHFLISSGSGESAMLMPILVPLADLLNITRQVAVQAVMFGEGLVNCINPTSGVLMAILATSGIPYGKWIKFILPLIGIWFVIGAVFLIIGVSINWGPF</sequence>
<feature type="transmembrane region" description="Helical" evidence="6">
    <location>
        <begin position="323"/>
        <end position="341"/>
    </location>
</feature>
<gene>
    <name evidence="7" type="ORF">C7R92_00440</name>
</gene>
<evidence type="ECO:0000256" key="6">
    <source>
        <dbReference type="SAM" id="Phobius"/>
    </source>
</evidence>
<evidence type="ECO:0008006" key="9">
    <source>
        <dbReference type="Google" id="ProtNLM"/>
    </source>
</evidence>